<name>A0ABU9XA56_9GAMM</name>
<dbReference type="RefSeq" id="WP_299221530.1">
    <property type="nucleotide sequence ID" value="NZ_JBDGHN010000007.1"/>
</dbReference>
<protein>
    <recommendedName>
        <fullName evidence="3">DUF5723 domain-containing protein</fullName>
    </recommendedName>
</protein>
<sequence length="405" mass="45676">MVTIIRNILVIISIGVSISAIAQEPSVTYQLTGDDFILEKNLMPSLVSTPLIASKKPDTQIDWTVMASAHSPAQPIAAFIKDWDAPLESGTHAYAQGRASLNVRPADSLISYGLAWRYDYIMTFNQETADLYWQYQNKQLPNQNQTYAVELDAQHNERIGANVGFAQQLTSNWQLTTYANIWKGLHLLDGEARGSITSQAYLDGETVRNIDRLSSTKTYVDYYYDEPALGEENLNWYPKKPTGYGYSLDINLTGALTDRTQLSIRGYDLLGRMHWKDTPSTQYVLDYDANRRPVDMTEGQLDTDNITQTLPWRVEGSLIHQLNPQWQLGVHGQVNDIQDLYQLSAGYQTNEDYYPLTITGLIEPQTQALGLAVDSQYGGIKLLTDSLDSEKAQRSEVSLYGRYSW</sequence>
<comment type="caution">
    <text evidence="1">The sequence shown here is derived from an EMBL/GenBank/DDBJ whole genome shotgun (WGS) entry which is preliminary data.</text>
</comment>
<proteinExistence type="predicted"/>
<dbReference type="Proteomes" id="UP001461960">
    <property type="component" value="Unassembled WGS sequence"/>
</dbReference>
<organism evidence="1 2">
    <name type="scientific">Psychrobacter saeujeotis</name>
    <dbReference type="NCBI Taxonomy" id="3143436"/>
    <lineage>
        <taxon>Bacteria</taxon>
        <taxon>Pseudomonadati</taxon>
        <taxon>Pseudomonadota</taxon>
        <taxon>Gammaproteobacteria</taxon>
        <taxon>Moraxellales</taxon>
        <taxon>Moraxellaceae</taxon>
        <taxon>Psychrobacter</taxon>
    </lineage>
</organism>
<evidence type="ECO:0008006" key="3">
    <source>
        <dbReference type="Google" id="ProtNLM"/>
    </source>
</evidence>
<gene>
    <name evidence="1" type="ORF">AAIR29_11810</name>
</gene>
<evidence type="ECO:0000313" key="1">
    <source>
        <dbReference type="EMBL" id="MEN2752314.1"/>
    </source>
</evidence>
<evidence type="ECO:0000313" key="2">
    <source>
        <dbReference type="Proteomes" id="UP001461960"/>
    </source>
</evidence>
<dbReference type="EMBL" id="JBDGHN010000007">
    <property type="protein sequence ID" value="MEN2752314.1"/>
    <property type="molecule type" value="Genomic_DNA"/>
</dbReference>
<keyword evidence="2" id="KW-1185">Reference proteome</keyword>
<accession>A0ABU9XA56</accession>
<reference evidence="1 2" key="1">
    <citation type="submission" date="2024-05" db="EMBL/GenBank/DDBJ databases">
        <authorList>
            <person name="Kim H.-Y."/>
            <person name="Kim E."/>
            <person name="Cai Y."/>
            <person name="Yang S.-M."/>
            <person name="Lee W."/>
        </authorList>
    </citation>
    <scope>NUCLEOTIDE SEQUENCE [LARGE SCALE GENOMIC DNA]</scope>
    <source>
        <strain evidence="1 2">FBL11</strain>
    </source>
</reference>